<dbReference type="EMBL" id="JAWDJT010000008">
    <property type="protein sequence ID" value="MDU0371400.1"/>
    <property type="molecule type" value="Genomic_DNA"/>
</dbReference>
<protein>
    <submittedName>
        <fullName evidence="1">Carboxypeptidase-like regulatory domain-containing protein</fullName>
    </submittedName>
</protein>
<evidence type="ECO:0000313" key="1">
    <source>
        <dbReference type="EMBL" id="MDU0371400.1"/>
    </source>
</evidence>
<comment type="caution">
    <text evidence="1">The sequence shown here is derived from an EMBL/GenBank/DDBJ whole genome shotgun (WGS) entry which is preliminary data.</text>
</comment>
<name>A0ABU3TJK0_9BACT</name>
<dbReference type="SUPFAM" id="SSF49464">
    <property type="entry name" value="Carboxypeptidase regulatory domain-like"/>
    <property type="match status" value="1"/>
</dbReference>
<dbReference type="InterPro" id="IPR008969">
    <property type="entry name" value="CarboxyPept-like_regulatory"/>
</dbReference>
<organism evidence="1 2">
    <name type="scientific">Hymenobacter endophyticus</name>
    <dbReference type="NCBI Taxonomy" id="3076335"/>
    <lineage>
        <taxon>Bacteria</taxon>
        <taxon>Pseudomonadati</taxon>
        <taxon>Bacteroidota</taxon>
        <taxon>Cytophagia</taxon>
        <taxon>Cytophagales</taxon>
        <taxon>Hymenobacteraceae</taxon>
        <taxon>Hymenobacter</taxon>
    </lineage>
</organism>
<proteinExistence type="predicted"/>
<reference evidence="1 2" key="1">
    <citation type="submission" date="2023-10" db="EMBL/GenBank/DDBJ databases">
        <title>Hymenobacter endophyticus sp. nov., an isolate from the leaf tissues of wheat.</title>
        <authorList>
            <person name="Dai Y."/>
        </authorList>
    </citation>
    <scope>NUCLEOTIDE SEQUENCE [LARGE SCALE GENOMIC DNA]</scope>
    <source>
        <strain evidence="1 2">ZK17L-C2</strain>
    </source>
</reference>
<evidence type="ECO:0000313" key="2">
    <source>
        <dbReference type="Proteomes" id="UP001250698"/>
    </source>
</evidence>
<gene>
    <name evidence="1" type="ORF">ROI90_13410</name>
</gene>
<keyword evidence="2" id="KW-1185">Reference proteome</keyword>
<dbReference type="RefSeq" id="WP_315998861.1">
    <property type="nucleotide sequence ID" value="NZ_JAWDJT010000008.1"/>
</dbReference>
<accession>A0ABU3TJK0</accession>
<dbReference type="Proteomes" id="UP001250698">
    <property type="component" value="Unassembled WGS sequence"/>
</dbReference>
<sequence>MRTSPVYLAIPQPCHENWDLMTPTERGRFCQACRKEVRDFSEMPAADILRVLQLAPEGSVCGRIPVDALQESRRLAEAAARRPHWPWVSHLRQVVAAVGLPLLAYSPGPARATAAAEVAQAHPPRVRTRPLTVQLRIYDPATGQGLGFAAVQLWQADSLLRTTQAEADGTLQLTLPAADTLRVRVQVPGYRTTEETLRPAGVSGPVAIPMQAGPEQLAVVDKAVEAPQTQRQVLGGAISSIEVYHPTPVQRIVQAPKRLFWWLRQRSRR</sequence>